<dbReference type="Gene3D" id="3.40.50.300">
    <property type="entry name" value="P-loop containing nucleotide triphosphate hydrolases"/>
    <property type="match status" value="1"/>
</dbReference>
<evidence type="ECO:0000313" key="3">
    <source>
        <dbReference type="Proteomes" id="UP000484858"/>
    </source>
</evidence>
<proteinExistence type="predicted"/>
<evidence type="ECO:0000313" key="2">
    <source>
        <dbReference type="EMBL" id="GEM18330.1"/>
    </source>
</evidence>
<gene>
    <name evidence="2" type="ORF">NBRC3293_2828</name>
</gene>
<dbReference type="Proteomes" id="UP000484858">
    <property type="component" value="Unassembled WGS sequence"/>
</dbReference>
<dbReference type="Pfam" id="PF10593">
    <property type="entry name" value="Z1"/>
    <property type="match status" value="1"/>
</dbReference>
<comment type="caution">
    <text evidence="2">The sequence shown here is derived from an EMBL/GenBank/DDBJ whole genome shotgun (WGS) entry which is preliminary data.</text>
</comment>
<dbReference type="AlphaFoldDB" id="A0A829X681"/>
<feature type="domain" description="Putative endonuclease Z1" evidence="1">
    <location>
        <begin position="317"/>
        <end position="539"/>
    </location>
</feature>
<sequence length="805" mass="88742">MRRQWYRGPAEGDRHWPALRSYLVDSKGWPAETVDQRIGVASNEIVSLLENPAIDSFACRGLVIGHVQSGKTANMTAVIAKAVDAGYNLVIILAGLTNKLRRQTQSRMRKDLVDRLRDRWELRTTEDDQGDFRMPPNGGFSAPAAGVVQFAVVKKNVAPLGQLLATLDRTLPAVLRRLRVLIIDDECDQASVNTASGEYDMTRINENIRLILKKLPANSYVGYTATPFANVLINPFPAGGRELDDLYPKDFITALPTPDGYFGTERLFGRSPVDAEAPLPEEEGLDMIREIPENDTLLLQPPSRAEKDAFQPRMPSSLEDAVLYFLASCAARRFRGQADSHMSMLIHTSAYVIMHDRLATLVKAWLEVVGSQLVNVSSPLCQRMLTLWDAEQLRIPDGICTQPHVRSEQLTPFIQAVLDALEVPVENGVSEDRIDYDGPPKTYIVVGGSILARGLTIEGLCVSYFLRTSSQYDTLLQMGRWFGYRPDYEDMPRIWMTEALSTAFRSLALIEAEIRSDVGEYAIRRSTPMEFAVRVRSIPGMAITAASKMRAAILTDVSYAGKHVQTIRFDHHDPRIVQANWTAAAHLMTQATDLGLRSPDDSTILFKGVPGRLIVQFLRAFSVQTSHRELSAEFLLGYLDASGDSQKAWNVGVVEPRAGTTSSEPLGGLGMVRLSTRSRLNRPEDFADIKALMSIRDVLFDCGEAGDAVPKSDWSTLKAARVAILGPVPLLLLYPIDKASQPRPGSTERSSLDAVGNLVGFGIVFPGAAEGAGGYYSVRLEPPSADDLEEIEDEIAEQIEAGRAR</sequence>
<dbReference type="InterPro" id="IPR018310">
    <property type="entry name" value="Put_endonuclease_Z1-dom"/>
</dbReference>
<dbReference type="SUPFAM" id="SSF52540">
    <property type="entry name" value="P-loop containing nucleoside triphosphate hydrolases"/>
    <property type="match status" value="1"/>
</dbReference>
<dbReference type="EMBL" id="BARJ01000012">
    <property type="protein sequence ID" value="GEM18330.1"/>
    <property type="molecule type" value="Genomic_DNA"/>
</dbReference>
<organism evidence="2 3">
    <name type="scientific">Gluconobacter oxydans NBRC 3293</name>
    <dbReference type="NCBI Taxonomy" id="1315969"/>
    <lineage>
        <taxon>Bacteria</taxon>
        <taxon>Pseudomonadati</taxon>
        <taxon>Pseudomonadota</taxon>
        <taxon>Alphaproteobacteria</taxon>
        <taxon>Acetobacterales</taxon>
        <taxon>Acetobacteraceae</taxon>
        <taxon>Gluconobacter</taxon>
    </lineage>
</organism>
<name>A0A829X681_GLUOY</name>
<keyword evidence="2" id="KW-0540">Nuclease</keyword>
<keyword evidence="2" id="KW-0378">Hydrolase</keyword>
<protein>
    <submittedName>
        <fullName evidence="2">Endonuclease</fullName>
    </submittedName>
</protein>
<dbReference type="GO" id="GO:0004519">
    <property type="term" value="F:endonuclease activity"/>
    <property type="evidence" value="ECO:0007669"/>
    <property type="project" value="UniProtKB-KW"/>
</dbReference>
<keyword evidence="2" id="KW-0255">Endonuclease</keyword>
<reference evidence="2 3" key="1">
    <citation type="submission" date="2013-04" db="EMBL/GenBank/DDBJ databases">
        <title>Gluconobacter oxydans NBRC 3293 whole genome sequence.</title>
        <authorList>
            <person name="Matsutani M."/>
            <person name="Yakushi T."/>
            <person name="Matsushita K."/>
        </authorList>
    </citation>
    <scope>NUCLEOTIDE SEQUENCE [LARGE SCALE GENOMIC DNA]</scope>
    <source>
        <strain evidence="2 3">NBRC 3293</strain>
    </source>
</reference>
<dbReference type="InterPro" id="IPR027417">
    <property type="entry name" value="P-loop_NTPase"/>
</dbReference>
<evidence type="ECO:0000259" key="1">
    <source>
        <dbReference type="Pfam" id="PF10593"/>
    </source>
</evidence>
<accession>A0A829X681</accession>